<protein>
    <recommendedName>
        <fullName evidence="10">SF-assemblin</fullName>
    </recommendedName>
</protein>
<evidence type="ECO:0000256" key="6">
    <source>
        <dbReference type="ARBA" id="ARBA00023212"/>
    </source>
</evidence>
<name>A0ABP0MZ33_9DINO</name>
<evidence type="ECO:0000256" key="2">
    <source>
        <dbReference type="ARBA" id="ARBA00005678"/>
    </source>
</evidence>
<evidence type="ECO:0000313" key="8">
    <source>
        <dbReference type="EMBL" id="CAK9056800.1"/>
    </source>
</evidence>
<evidence type="ECO:0000313" key="9">
    <source>
        <dbReference type="Proteomes" id="UP001642484"/>
    </source>
</evidence>
<dbReference type="PRINTS" id="PR01799">
    <property type="entry name" value="SFASSEMBLIN"/>
</dbReference>
<evidence type="ECO:0000256" key="1">
    <source>
        <dbReference type="ARBA" id="ARBA00004245"/>
    </source>
</evidence>
<dbReference type="PANTHER" id="PTHR40412">
    <property type="entry name" value="SF-ASSEMBLIN"/>
    <property type="match status" value="1"/>
</dbReference>
<dbReference type="EMBL" id="CAXAMN010020890">
    <property type="protein sequence ID" value="CAK9056800.1"/>
    <property type="molecule type" value="Genomic_DNA"/>
</dbReference>
<comment type="subcellular location">
    <subcellularLocation>
        <location evidence="1">Cytoplasm</location>
        <location evidence="1">Cytoskeleton</location>
    </subcellularLocation>
</comment>
<dbReference type="PANTHER" id="PTHR40412:SF1">
    <property type="entry name" value="SF-ASSEMBLIN"/>
    <property type="match status" value="1"/>
</dbReference>
<organism evidence="8 9">
    <name type="scientific">Durusdinium trenchii</name>
    <dbReference type="NCBI Taxonomy" id="1381693"/>
    <lineage>
        <taxon>Eukaryota</taxon>
        <taxon>Sar</taxon>
        <taxon>Alveolata</taxon>
        <taxon>Dinophyceae</taxon>
        <taxon>Suessiales</taxon>
        <taxon>Symbiodiniaceae</taxon>
        <taxon>Durusdinium</taxon>
    </lineage>
</organism>
<dbReference type="Proteomes" id="UP001642484">
    <property type="component" value="Unassembled WGS sequence"/>
</dbReference>
<keyword evidence="3" id="KW-0963">Cytoplasm</keyword>
<comment type="caution">
    <text evidence="8">The sequence shown here is derived from an EMBL/GenBank/DDBJ whole genome shotgun (WGS) entry which is preliminary data.</text>
</comment>
<dbReference type="InterPro" id="IPR008374">
    <property type="entry name" value="SF_assemblin/giardin_b"/>
</dbReference>
<comment type="similarity">
    <text evidence="2">Belongs to the SF-assemblin family.</text>
</comment>
<evidence type="ECO:0000256" key="5">
    <source>
        <dbReference type="ARBA" id="ARBA00023054"/>
    </source>
</evidence>
<accession>A0ABP0MZ33</accession>
<keyword evidence="4" id="KW-0493">Microtubule</keyword>
<keyword evidence="9" id="KW-1185">Reference proteome</keyword>
<evidence type="ECO:0000256" key="4">
    <source>
        <dbReference type="ARBA" id="ARBA00022701"/>
    </source>
</evidence>
<reference evidence="8 9" key="1">
    <citation type="submission" date="2024-02" db="EMBL/GenBank/DDBJ databases">
        <authorList>
            <person name="Chen Y."/>
            <person name="Shah S."/>
            <person name="Dougan E. K."/>
            <person name="Thang M."/>
            <person name="Chan C."/>
        </authorList>
    </citation>
    <scope>NUCLEOTIDE SEQUENCE [LARGE SCALE GENOMIC DNA]</scope>
</reference>
<proteinExistence type="inferred from homology"/>
<sequence>MQPPLQPLQLPLARAGQLEIHSKSGASAQTGLRLGELTQRIQSVERQVETDLRVRKQAEDSTVENLSLDVQRLEECLKQETERRLRENQDLKKELLHPKLAEAQSKLEVFFLHRFEHAHTTIDALSDRLDAVEKAFVQSRANYMDQMETDAAAVGSDLDELSRLFQADVAKREERNQKLSQRLDSSKLQVADKLARDEQLSRRKYDQLKRGADDSAIQRDQEQKRFEEQLDSEIGVLRAAVSEASQARSLADNEMLAALNHYTKELQEAISHASEGALQAVRRGLGP</sequence>
<keyword evidence="5 7" id="KW-0175">Coiled coil</keyword>
<keyword evidence="6" id="KW-0206">Cytoskeleton</keyword>
<dbReference type="Pfam" id="PF06705">
    <property type="entry name" value="SF-assemblin"/>
    <property type="match status" value="1"/>
</dbReference>
<feature type="coiled-coil region" evidence="7">
    <location>
        <begin position="63"/>
        <end position="94"/>
    </location>
</feature>
<gene>
    <name evidence="8" type="ORF">CCMP2556_LOCUS28102</name>
</gene>
<evidence type="ECO:0000256" key="7">
    <source>
        <dbReference type="SAM" id="Coils"/>
    </source>
</evidence>
<evidence type="ECO:0000256" key="3">
    <source>
        <dbReference type="ARBA" id="ARBA00022490"/>
    </source>
</evidence>
<evidence type="ECO:0008006" key="10">
    <source>
        <dbReference type="Google" id="ProtNLM"/>
    </source>
</evidence>